<protein>
    <submittedName>
        <fullName evidence="2">Prevent-host-death family protein</fullName>
    </submittedName>
</protein>
<organism evidence="2 3">
    <name type="scientific">Desulfomicrobium baculatum (strain DSM 4028 / VKM B-1378 / X)</name>
    <name type="common">Desulfovibrio baculatus</name>
    <dbReference type="NCBI Taxonomy" id="525897"/>
    <lineage>
        <taxon>Bacteria</taxon>
        <taxon>Pseudomonadati</taxon>
        <taxon>Thermodesulfobacteriota</taxon>
        <taxon>Desulfovibrionia</taxon>
        <taxon>Desulfovibrionales</taxon>
        <taxon>Desulfomicrobiaceae</taxon>
        <taxon>Desulfomicrobium</taxon>
    </lineage>
</organism>
<reference evidence="2 3" key="1">
    <citation type="journal article" date="2009" name="Stand. Genomic Sci.">
        <title>Complete genome sequence of Desulfomicrobium baculatum type strain (X).</title>
        <authorList>
            <person name="Copeland A."/>
            <person name="Spring S."/>
            <person name="Goker M."/>
            <person name="Schneider S."/>
            <person name="Lapidus A."/>
            <person name="Del Rio T.G."/>
            <person name="Tice H."/>
            <person name="Cheng J.F."/>
            <person name="Chen F."/>
            <person name="Nolan M."/>
            <person name="Bruce D."/>
            <person name="Goodwin L."/>
            <person name="Pitluck S."/>
            <person name="Ivanova N."/>
            <person name="Mavrommatis K."/>
            <person name="Ovchinnikova G."/>
            <person name="Pati A."/>
            <person name="Chen A."/>
            <person name="Palaniappan K."/>
            <person name="Land M."/>
            <person name="Hauser L."/>
            <person name="Chang Y.J."/>
            <person name="Jeffries C.C."/>
            <person name="Meincke L."/>
            <person name="Sims D."/>
            <person name="Brettin T."/>
            <person name="Detter J.C."/>
            <person name="Han C."/>
            <person name="Chain P."/>
            <person name="Bristow J."/>
            <person name="Eisen J.A."/>
            <person name="Markowitz V."/>
            <person name="Hugenholtz P."/>
            <person name="Kyrpides N.C."/>
            <person name="Klenk H.P."/>
            <person name="Lucas S."/>
        </authorList>
    </citation>
    <scope>NUCLEOTIDE SEQUENCE [LARGE SCALE GENOMIC DNA]</scope>
    <source>
        <strain evidence="3">DSM 4028 / VKM B-1378 / X</strain>
    </source>
</reference>
<accession>C7LUD1</accession>
<dbReference type="HOGENOM" id="CLU_163140_3_1_7"/>
<dbReference type="STRING" id="525897.Dbac_1573"/>
<dbReference type="SUPFAM" id="SSF143120">
    <property type="entry name" value="YefM-like"/>
    <property type="match status" value="1"/>
</dbReference>
<proteinExistence type="inferred from homology"/>
<evidence type="ECO:0000313" key="2">
    <source>
        <dbReference type="EMBL" id="ACU89666.1"/>
    </source>
</evidence>
<name>C7LUD1_DESBD</name>
<dbReference type="Gene3D" id="3.40.1620.10">
    <property type="entry name" value="YefM-like domain"/>
    <property type="match status" value="1"/>
</dbReference>
<dbReference type="KEGG" id="dba:Dbac_1573"/>
<gene>
    <name evidence="2" type="ordered locus">Dbac_1573</name>
</gene>
<sequence length="82" mass="8695">MSTAVVPMHQAKSTLSQLVKRAADGETIFIGSYGRAEAVLSSAANAKPKKRLGLLEGKLIVPDDFDEPLPAEILVAFEGEAK</sequence>
<dbReference type="NCBIfam" id="TIGR01552">
    <property type="entry name" value="phd_fam"/>
    <property type="match status" value="1"/>
</dbReference>
<dbReference type="InterPro" id="IPR036165">
    <property type="entry name" value="YefM-like_sf"/>
</dbReference>
<dbReference type="EMBL" id="CP001629">
    <property type="protein sequence ID" value="ACU89666.1"/>
    <property type="molecule type" value="Genomic_DNA"/>
</dbReference>
<dbReference type="RefSeq" id="WP_015773757.1">
    <property type="nucleotide sequence ID" value="NC_013173.1"/>
</dbReference>
<dbReference type="eggNOG" id="COG4118">
    <property type="taxonomic scope" value="Bacteria"/>
</dbReference>
<comment type="similarity">
    <text evidence="1">Belongs to the phD/YefM antitoxin family.</text>
</comment>
<dbReference type="OrthoDB" id="9800503at2"/>
<evidence type="ECO:0000313" key="3">
    <source>
        <dbReference type="Proteomes" id="UP000002216"/>
    </source>
</evidence>
<dbReference type="Proteomes" id="UP000002216">
    <property type="component" value="Chromosome"/>
</dbReference>
<dbReference type="AlphaFoldDB" id="C7LUD1"/>
<evidence type="ECO:0000256" key="1">
    <source>
        <dbReference type="ARBA" id="ARBA00009981"/>
    </source>
</evidence>
<keyword evidence="3" id="KW-1185">Reference proteome</keyword>